<gene>
    <name evidence="9" type="ORF">A8C56_13755</name>
</gene>
<dbReference type="Gene3D" id="3.90.15.10">
    <property type="entry name" value="Topoisomerase I, Chain A, domain 3"/>
    <property type="match status" value="1"/>
</dbReference>
<dbReference type="InterPro" id="IPR013500">
    <property type="entry name" value="TopoI_cat_euk"/>
</dbReference>
<evidence type="ECO:0000256" key="2">
    <source>
        <dbReference type="ARBA" id="ARBA00006645"/>
    </source>
</evidence>
<dbReference type="PROSITE" id="PS52038">
    <property type="entry name" value="TOPO_IB_2"/>
    <property type="match status" value="1"/>
</dbReference>
<organism evidence="9 10">
    <name type="scientific">Niabella ginsenosidivorans</name>
    <dbReference type="NCBI Taxonomy" id="1176587"/>
    <lineage>
        <taxon>Bacteria</taxon>
        <taxon>Pseudomonadati</taxon>
        <taxon>Bacteroidota</taxon>
        <taxon>Chitinophagia</taxon>
        <taxon>Chitinophagales</taxon>
        <taxon>Chitinophagaceae</taxon>
        <taxon>Niabella</taxon>
    </lineage>
</organism>
<reference evidence="9 10" key="1">
    <citation type="submission" date="2016-05" db="EMBL/GenBank/DDBJ databases">
        <title>Niabella ginsenosidivorans BS26 whole genome sequencing.</title>
        <authorList>
            <person name="Im W.T."/>
            <person name="Siddiqi M.Z."/>
        </authorList>
    </citation>
    <scope>NUCLEOTIDE SEQUENCE [LARGE SCALE GENOMIC DNA]</scope>
    <source>
        <strain evidence="9 10">BS26</strain>
    </source>
</reference>
<dbReference type="GO" id="GO:0003917">
    <property type="term" value="F:DNA topoisomerase type I (single strand cut, ATP-independent) activity"/>
    <property type="evidence" value="ECO:0007669"/>
    <property type="project" value="UniProtKB-EC"/>
</dbReference>
<dbReference type="InterPro" id="IPR049331">
    <property type="entry name" value="Top1B_N_bact"/>
</dbReference>
<dbReference type="AlphaFoldDB" id="A0A1A9I2L3"/>
<dbReference type="OrthoDB" id="9778962at2"/>
<dbReference type="Gene3D" id="1.10.132.120">
    <property type="match status" value="1"/>
</dbReference>
<dbReference type="GO" id="GO:0006265">
    <property type="term" value="P:DNA topological change"/>
    <property type="evidence" value="ECO:0007669"/>
    <property type="project" value="InterPro"/>
</dbReference>
<evidence type="ECO:0000256" key="4">
    <source>
        <dbReference type="ARBA" id="ARBA00023029"/>
    </source>
</evidence>
<feature type="domain" description="DNA topoisomerase I catalytic core eukaryotic-type" evidence="7">
    <location>
        <begin position="105"/>
        <end position="306"/>
    </location>
</feature>
<accession>A0A1A9I2L3</accession>
<dbReference type="InterPro" id="IPR011010">
    <property type="entry name" value="DNA_brk_join_enz"/>
</dbReference>
<keyword evidence="5" id="KW-0238">DNA-binding</keyword>
<dbReference type="SUPFAM" id="SSF56349">
    <property type="entry name" value="DNA breaking-rejoining enzymes"/>
    <property type="match status" value="1"/>
</dbReference>
<dbReference type="RefSeq" id="WP_067757087.1">
    <property type="nucleotide sequence ID" value="NZ_CP015772.1"/>
</dbReference>
<dbReference type="SUPFAM" id="SSF55869">
    <property type="entry name" value="DNA topoisomerase I domain"/>
    <property type="match status" value="1"/>
</dbReference>
<keyword evidence="6" id="KW-0413">Isomerase</keyword>
<evidence type="ECO:0000259" key="8">
    <source>
        <dbReference type="Pfam" id="PF21338"/>
    </source>
</evidence>
<feature type="domain" description="DNA topoisomerase IB N-terminal" evidence="8">
    <location>
        <begin position="44"/>
        <end position="88"/>
    </location>
</feature>
<dbReference type="PRINTS" id="PR00416">
    <property type="entry name" value="EUTPISMRASEI"/>
</dbReference>
<dbReference type="Proteomes" id="UP000077667">
    <property type="component" value="Chromosome"/>
</dbReference>
<evidence type="ECO:0000259" key="7">
    <source>
        <dbReference type="Pfam" id="PF01028"/>
    </source>
</evidence>
<dbReference type="KEGG" id="nia:A8C56_13755"/>
<keyword evidence="10" id="KW-1185">Reference proteome</keyword>
<evidence type="ECO:0000313" key="10">
    <source>
        <dbReference type="Proteomes" id="UP000077667"/>
    </source>
</evidence>
<evidence type="ECO:0000256" key="1">
    <source>
        <dbReference type="ARBA" id="ARBA00000213"/>
    </source>
</evidence>
<comment type="similarity">
    <text evidence="2">Belongs to the type IB topoisomerase family.</text>
</comment>
<evidence type="ECO:0000256" key="5">
    <source>
        <dbReference type="ARBA" id="ARBA00023125"/>
    </source>
</evidence>
<dbReference type="InterPro" id="IPR035447">
    <property type="entry name" value="DNA_topo_I_N_sf"/>
</dbReference>
<keyword evidence="4" id="KW-0799">Topoisomerase</keyword>
<dbReference type="GO" id="GO:0003677">
    <property type="term" value="F:DNA binding"/>
    <property type="evidence" value="ECO:0007669"/>
    <property type="project" value="UniProtKB-KW"/>
</dbReference>
<comment type="catalytic activity">
    <reaction evidence="1">
        <text>ATP-independent breakage of single-stranded DNA, followed by passage and rejoining.</text>
        <dbReference type="EC" id="5.6.2.1"/>
    </reaction>
</comment>
<evidence type="ECO:0000256" key="6">
    <source>
        <dbReference type="ARBA" id="ARBA00023235"/>
    </source>
</evidence>
<sequence>MALFKQLEQVPCNTAGNSKHSQLVYIAYREQGIRRIKKNNAFIYTQNGRVVKNKKTLSRIRGLAIPPAWTNVWISDKENGHLQCTGVDTMGRTQYRYHSLWNTLQKETKFHRLLQFGRALGRIRKKADTHLSGHRLSRQKILATVVSTLDKTGLRLGNTFYEKLYGSFGLSTLQNRHTRINGNKVTFSFKGKKGIYQHVSIKSRRLARVIGQCKEIPGKELFQYIDESGGRHPIKSEDVNAYIRKISGGDFTSKDFRTWTGTVSCIRHLLEKGPAKTKSEVKENIISALEEVSQTLGNTRTVCKKHYVHPLILNLYETGDLFRYASHKPDQEDDPESVLLQLLAKET</sequence>
<dbReference type="Pfam" id="PF01028">
    <property type="entry name" value="Topoisom_I"/>
    <property type="match status" value="1"/>
</dbReference>
<dbReference type="STRING" id="1176587.A8C56_13755"/>
<dbReference type="InterPro" id="IPR001631">
    <property type="entry name" value="TopoI"/>
</dbReference>
<dbReference type="EC" id="5.6.2.1" evidence="3"/>
<dbReference type="InterPro" id="IPR014711">
    <property type="entry name" value="TopoI_cat_a-hlx-sub_euk"/>
</dbReference>
<evidence type="ECO:0000256" key="3">
    <source>
        <dbReference type="ARBA" id="ARBA00012891"/>
    </source>
</evidence>
<name>A0A1A9I2L3_9BACT</name>
<dbReference type="Pfam" id="PF21338">
    <property type="entry name" value="Top1B_N_bact"/>
    <property type="match status" value="1"/>
</dbReference>
<proteinExistence type="inferred from homology"/>
<dbReference type="EMBL" id="CP015772">
    <property type="protein sequence ID" value="ANH81897.1"/>
    <property type="molecule type" value="Genomic_DNA"/>
</dbReference>
<protein>
    <recommendedName>
        <fullName evidence="3">DNA topoisomerase</fullName>
        <ecNumber evidence="3">5.6.2.1</ecNumber>
    </recommendedName>
</protein>
<dbReference type="Gene3D" id="3.30.66.10">
    <property type="entry name" value="DNA topoisomerase I domain"/>
    <property type="match status" value="1"/>
</dbReference>
<evidence type="ECO:0000313" key="9">
    <source>
        <dbReference type="EMBL" id="ANH81897.1"/>
    </source>
</evidence>